<evidence type="ECO:0000313" key="2">
    <source>
        <dbReference type="Proteomes" id="UP000050794"/>
    </source>
</evidence>
<protein>
    <submittedName>
        <fullName evidence="1 3">Uncharacterized protein</fullName>
    </submittedName>
</protein>
<evidence type="ECO:0000313" key="1">
    <source>
        <dbReference type="EMBL" id="VDM38046.1"/>
    </source>
</evidence>
<name>A0A183UE05_TOXCA</name>
<dbReference type="WBParaSite" id="TCNE_0000672501-mRNA-1">
    <property type="protein sequence ID" value="TCNE_0000672501-mRNA-1"/>
    <property type="gene ID" value="TCNE_0000672501"/>
</dbReference>
<gene>
    <name evidence="1" type="ORF">TCNE_LOCUS6725</name>
</gene>
<keyword evidence="2" id="KW-1185">Reference proteome</keyword>
<proteinExistence type="predicted"/>
<accession>A0A183UE05</accession>
<dbReference type="Proteomes" id="UP000050794">
    <property type="component" value="Unassembled WGS sequence"/>
</dbReference>
<reference evidence="3" key="1">
    <citation type="submission" date="2016-06" db="UniProtKB">
        <authorList>
            <consortium name="WormBaseParasite"/>
        </authorList>
    </citation>
    <scope>IDENTIFICATION</scope>
</reference>
<evidence type="ECO:0000313" key="3">
    <source>
        <dbReference type="WBParaSite" id="TCNE_0000672501-mRNA-1"/>
    </source>
</evidence>
<dbReference type="EMBL" id="UYWY01019543">
    <property type="protein sequence ID" value="VDM38046.1"/>
    <property type="molecule type" value="Genomic_DNA"/>
</dbReference>
<sequence>MGCIHLHFEEVARITSAFLAKLFLFHSFGDCLEKSKPSILRFLYGDFALIDLDSTITKLEQLLTNSPIWSANRRSGAARRVASR</sequence>
<organism evidence="2 3">
    <name type="scientific">Toxocara canis</name>
    <name type="common">Canine roundworm</name>
    <dbReference type="NCBI Taxonomy" id="6265"/>
    <lineage>
        <taxon>Eukaryota</taxon>
        <taxon>Metazoa</taxon>
        <taxon>Ecdysozoa</taxon>
        <taxon>Nematoda</taxon>
        <taxon>Chromadorea</taxon>
        <taxon>Rhabditida</taxon>
        <taxon>Spirurina</taxon>
        <taxon>Ascaridomorpha</taxon>
        <taxon>Ascaridoidea</taxon>
        <taxon>Toxocaridae</taxon>
        <taxon>Toxocara</taxon>
    </lineage>
</organism>
<reference evidence="1 2" key="2">
    <citation type="submission" date="2018-11" db="EMBL/GenBank/DDBJ databases">
        <authorList>
            <consortium name="Pathogen Informatics"/>
        </authorList>
    </citation>
    <scope>NUCLEOTIDE SEQUENCE [LARGE SCALE GENOMIC DNA]</scope>
</reference>
<dbReference type="AlphaFoldDB" id="A0A183UE05"/>